<gene>
    <name evidence="1" type="ORF">UFOVP1279_61</name>
</gene>
<sequence length="126" mass="14193">MIWFNKDKSKVPSRLSVREIEEAVAYQNKLDETSSRVAKIVDRVESPSQMVQLACDLCPVEVEWEWSVVERTLTHRSIEDNIIVFQDDLVVFSGPAVAFADGVVILLKAAETVRTKLRASSKGENE</sequence>
<evidence type="ECO:0000313" key="1">
    <source>
        <dbReference type="EMBL" id="CAB4195142.1"/>
    </source>
</evidence>
<organism evidence="1">
    <name type="scientific">uncultured Caudovirales phage</name>
    <dbReference type="NCBI Taxonomy" id="2100421"/>
    <lineage>
        <taxon>Viruses</taxon>
        <taxon>Duplodnaviria</taxon>
        <taxon>Heunggongvirae</taxon>
        <taxon>Uroviricota</taxon>
        <taxon>Caudoviricetes</taxon>
        <taxon>Peduoviridae</taxon>
        <taxon>Maltschvirus</taxon>
        <taxon>Maltschvirus maltsch</taxon>
    </lineage>
</organism>
<accession>A0A6J5RGL2</accession>
<name>A0A6J5RGL2_9CAUD</name>
<proteinExistence type="predicted"/>
<protein>
    <submittedName>
        <fullName evidence="1">Uncharacterized protein</fullName>
    </submittedName>
</protein>
<dbReference type="EMBL" id="LR797224">
    <property type="protein sequence ID" value="CAB4195142.1"/>
    <property type="molecule type" value="Genomic_DNA"/>
</dbReference>
<reference evidence="1" key="1">
    <citation type="submission" date="2020-05" db="EMBL/GenBank/DDBJ databases">
        <authorList>
            <person name="Chiriac C."/>
            <person name="Salcher M."/>
            <person name="Ghai R."/>
            <person name="Kavagutti S V."/>
        </authorList>
    </citation>
    <scope>NUCLEOTIDE SEQUENCE</scope>
</reference>